<dbReference type="AlphaFoldDB" id="A0A0F8YQ70"/>
<protein>
    <recommendedName>
        <fullName evidence="2">Metallothionein</fullName>
    </recommendedName>
</protein>
<evidence type="ECO:0000313" key="1">
    <source>
        <dbReference type="EMBL" id="KKK75880.1"/>
    </source>
</evidence>
<reference evidence="1" key="1">
    <citation type="journal article" date="2015" name="Nature">
        <title>Complex archaea that bridge the gap between prokaryotes and eukaryotes.</title>
        <authorList>
            <person name="Spang A."/>
            <person name="Saw J.H."/>
            <person name="Jorgensen S.L."/>
            <person name="Zaremba-Niedzwiedzka K."/>
            <person name="Martijn J."/>
            <person name="Lind A.E."/>
            <person name="van Eijk R."/>
            <person name="Schleper C."/>
            <person name="Guy L."/>
            <person name="Ettema T.J."/>
        </authorList>
    </citation>
    <scope>NUCLEOTIDE SEQUENCE</scope>
</reference>
<organism evidence="1">
    <name type="scientific">marine sediment metagenome</name>
    <dbReference type="NCBI Taxonomy" id="412755"/>
    <lineage>
        <taxon>unclassified sequences</taxon>
        <taxon>metagenomes</taxon>
        <taxon>ecological metagenomes</taxon>
    </lineage>
</organism>
<sequence>MTDKDIWQEGANENECLDCGCASRSCTCYEKECKNCLQVVNPADATIFNGDYYCDEDCLQLFLDE</sequence>
<name>A0A0F8YQ70_9ZZZZ</name>
<gene>
    <name evidence="1" type="ORF">LCGC14_2869270</name>
</gene>
<dbReference type="EMBL" id="LAZR01055657">
    <property type="protein sequence ID" value="KKK75880.1"/>
    <property type="molecule type" value="Genomic_DNA"/>
</dbReference>
<evidence type="ECO:0008006" key="2">
    <source>
        <dbReference type="Google" id="ProtNLM"/>
    </source>
</evidence>
<accession>A0A0F8YQ70</accession>
<proteinExistence type="predicted"/>
<comment type="caution">
    <text evidence="1">The sequence shown here is derived from an EMBL/GenBank/DDBJ whole genome shotgun (WGS) entry which is preliminary data.</text>
</comment>